<dbReference type="AlphaFoldDB" id="A0A2A3ETG2"/>
<organism evidence="4 5">
    <name type="scientific">Apis cerana cerana</name>
    <name type="common">Oriental honeybee</name>
    <dbReference type="NCBI Taxonomy" id="94128"/>
    <lineage>
        <taxon>Eukaryota</taxon>
        <taxon>Metazoa</taxon>
        <taxon>Ecdysozoa</taxon>
        <taxon>Arthropoda</taxon>
        <taxon>Hexapoda</taxon>
        <taxon>Insecta</taxon>
        <taxon>Pterygota</taxon>
        <taxon>Neoptera</taxon>
        <taxon>Endopterygota</taxon>
        <taxon>Hymenoptera</taxon>
        <taxon>Apocrita</taxon>
        <taxon>Aculeata</taxon>
        <taxon>Apoidea</taxon>
        <taxon>Anthophila</taxon>
        <taxon>Apidae</taxon>
        <taxon>Apis</taxon>
    </lineage>
</organism>
<gene>
    <name evidence="4" type="ORF">APICC_03177</name>
</gene>
<dbReference type="STRING" id="94128.A0A2A3ETG2"/>
<dbReference type="Proteomes" id="UP000242457">
    <property type="component" value="Unassembled WGS sequence"/>
</dbReference>
<evidence type="ECO:0000313" key="4">
    <source>
        <dbReference type="EMBL" id="PBC34980.1"/>
    </source>
</evidence>
<dbReference type="PANTHER" id="PTHR21600">
    <property type="entry name" value="MITOCHONDRIAL RNA PSEUDOURIDINE SYNTHASE"/>
    <property type="match status" value="1"/>
</dbReference>
<accession>A0A2A3ETG2</accession>
<evidence type="ECO:0000256" key="3">
    <source>
        <dbReference type="ARBA" id="ARBA00023235"/>
    </source>
</evidence>
<dbReference type="GO" id="GO:0001522">
    <property type="term" value="P:pseudouridine synthesis"/>
    <property type="evidence" value="ECO:0007669"/>
    <property type="project" value="InterPro"/>
</dbReference>
<dbReference type="GO" id="GO:0003723">
    <property type="term" value="F:RNA binding"/>
    <property type="evidence" value="ECO:0007669"/>
    <property type="project" value="InterPro"/>
</dbReference>
<dbReference type="GO" id="GO:0009982">
    <property type="term" value="F:pseudouridine synthase activity"/>
    <property type="evidence" value="ECO:0007669"/>
    <property type="project" value="InterPro"/>
</dbReference>
<dbReference type="PANTHER" id="PTHR21600:SF83">
    <property type="entry name" value="PSEUDOURIDYLATE SYNTHASE RPUSD4, MITOCHONDRIAL"/>
    <property type="match status" value="1"/>
</dbReference>
<evidence type="ECO:0000256" key="1">
    <source>
        <dbReference type="ARBA" id="ARBA00001166"/>
    </source>
</evidence>
<protein>
    <submittedName>
        <fullName evidence="4">RNA pseudouridylate synthase domain-containing protein</fullName>
    </submittedName>
</protein>
<name>A0A2A3ETG2_APICC</name>
<dbReference type="InterPro" id="IPR020103">
    <property type="entry name" value="PsdUridine_synth_cat_dom_sf"/>
</dbReference>
<evidence type="ECO:0000313" key="5">
    <source>
        <dbReference type="Proteomes" id="UP000242457"/>
    </source>
</evidence>
<keyword evidence="5" id="KW-1185">Reference proteome</keyword>
<comment type="catalytic activity">
    <reaction evidence="1">
        <text>a uridine in mRNA = a pseudouridine in mRNA</text>
        <dbReference type="Rhea" id="RHEA:56644"/>
        <dbReference type="Rhea" id="RHEA-COMP:14658"/>
        <dbReference type="Rhea" id="RHEA-COMP:14659"/>
        <dbReference type="ChEBI" id="CHEBI:65314"/>
        <dbReference type="ChEBI" id="CHEBI:65315"/>
    </reaction>
</comment>
<sequence length="343" mass="40326">MWTLLNKFYTFRHIHANISYIKILRKNYIKDHPYKNIHPWKSLSEFSNDLINNLIYNKDGLVILNKPYGIRRKKFNSFKSLENKIPNSVDYTLDDALPYIAKELNYSNLNIIKSPEMYMSGITLLAANPNIQHKIEFAFIHYRKYFINTYWIVTVGTPKESSNKSCVGIKSISNPQFKNKRQILITSWSKNEEKLKKIKILRTQYKILSNSILNLCSLIELKSSFHNKHAIRLFASTFLYCPILGDNLYASQIQKVGNTYVRVDPFLTYSTRKLDDKILKLLGITPNNQNIIPTHIHLRSIVLPKFFGKTLKIEAPLMPYFDWTYKQLEFKHTIQKQDINHTL</sequence>
<proteinExistence type="inferred from homology"/>
<reference evidence="4 5" key="1">
    <citation type="submission" date="2014-07" db="EMBL/GenBank/DDBJ databases">
        <title>Genomic and transcriptomic analysis on Apis cerana provide comprehensive insights into honey bee biology.</title>
        <authorList>
            <person name="Diao Q."/>
            <person name="Sun L."/>
            <person name="Zheng H."/>
            <person name="Zheng H."/>
            <person name="Xu S."/>
            <person name="Wang S."/>
            <person name="Zeng Z."/>
            <person name="Hu F."/>
            <person name="Su S."/>
            <person name="Wu J."/>
        </authorList>
    </citation>
    <scope>NUCLEOTIDE SEQUENCE [LARGE SCALE GENOMIC DNA]</scope>
    <source>
        <tissue evidence="4">Pupae without intestine</tissue>
    </source>
</reference>
<comment type="similarity">
    <text evidence="2">Belongs to the pseudouridine synthase RluA family.</text>
</comment>
<dbReference type="OrthoDB" id="428658at2759"/>
<evidence type="ECO:0000256" key="2">
    <source>
        <dbReference type="ARBA" id="ARBA00010876"/>
    </source>
</evidence>
<dbReference type="InterPro" id="IPR050188">
    <property type="entry name" value="RluA_PseudoU_synthase"/>
</dbReference>
<dbReference type="EMBL" id="KZ288185">
    <property type="protein sequence ID" value="PBC34980.1"/>
    <property type="molecule type" value="Genomic_DNA"/>
</dbReference>
<dbReference type="SUPFAM" id="SSF55120">
    <property type="entry name" value="Pseudouridine synthase"/>
    <property type="match status" value="1"/>
</dbReference>
<keyword evidence="3" id="KW-0413">Isomerase</keyword>
<dbReference type="Gene3D" id="3.30.2350.10">
    <property type="entry name" value="Pseudouridine synthase"/>
    <property type="match status" value="1"/>
</dbReference>